<dbReference type="Gene3D" id="1.10.3210.10">
    <property type="entry name" value="Hypothetical protein af1432"/>
    <property type="match status" value="1"/>
</dbReference>
<dbReference type="SMART" id="SM01204">
    <property type="entry name" value="FIST_C"/>
    <property type="match status" value="1"/>
</dbReference>
<keyword evidence="4" id="KW-1185">Reference proteome</keyword>
<dbReference type="SMART" id="SM00065">
    <property type="entry name" value="GAF"/>
    <property type="match status" value="1"/>
</dbReference>
<dbReference type="Pfam" id="PF00990">
    <property type="entry name" value="GGDEF"/>
    <property type="match status" value="1"/>
</dbReference>
<evidence type="ECO:0000259" key="2">
    <source>
        <dbReference type="PROSITE" id="PS51832"/>
    </source>
</evidence>
<dbReference type="FunFam" id="3.30.70.270:FF:000001">
    <property type="entry name" value="Diguanylate cyclase domain protein"/>
    <property type="match status" value="1"/>
</dbReference>
<keyword evidence="3" id="KW-0378">Hydrolase</keyword>
<dbReference type="InterPro" id="IPR003018">
    <property type="entry name" value="GAF"/>
</dbReference>
<gene>
    <name evidence="3" type="ORF">Tfer_0007</name>
</gene>
<dbReference type="Pfam" id="PF10442">
    <property type="entry name" value="FIST_C"/>
    <property type="match status" value="1"/>
</dbReference>
<dbReference type="SMART" id="SM00471">
    <property type="entry name" value="HDc"/>
    <property type="match status" value="1"/>
</dbReference>
<accession>A0A0L6W666</accession>
<dbReference type="CDD" id="cd00077">
    <property type="entry name" value="HDc"/>
    <property type="match status" value="1"/>
</dbReference>
<dbReference type="InterPro" id="IPR019494">
    <property type="entry name" value="FIST_C"/>
</dbReference>
<evidence type="ECO:0000313" key="4">
    <source>
        <dbReference type="Proteomes" id="UP000037175"/>
    </source>
</evidence>
<evidence type="ECO:0000313" key="3">
    <source>
        <dbReference type="EMBL" id="KNZ70946.1"/>
    </source>
</evidence>
<feature type="domain" description="HD-GYP" evidence="2">
    <location>
        <begin position="811"/>
        <end position="1005"/>
    </location>
</feature>
<dbReference type="InterPro" id="IPR003607">
    <property type="entry name" value="HD/PDEase_dom"/>
</dbReference>
<dbReference type="PROSITE" id="PS51832">
    <property type="entry name" value="HD_GYP"/>
    <property type="match status" value="1"/>
</dbReference>
<dbReference type="InterPro" id="IPR043128">
    <property type="entry name" value="Rev_trsase/Diguanyl_cyclase"/>
</dbReference>
<dbReference type="SMART" id="SM00897">
    <property type="entry name" value="FIST"/>
    <property type="match status" value="1"/>
</dbReference>
<dbReference type="PROSITE" id="PS50887">
    <property type="entry name" value="GGDEF"/>
    <property type="match status" value="1"/>
</dbReference>
<evidence type="ECO:0000259" key="1">
    <source>
        <dbReference type="PROSITE" id="PS50887"/>
    </source>
</evidence>
<dbReference type="AlphaFoldDB" id="A0A0L6W666"/>
<dbReference type="CDD" id="cd01949">
    <property type="entry name" value="GGDEF"/>
    <property type="match status" value="1"/>
</dbReference>
<name>A0A0L6W666_9FIRM</name>
<dbReference type="InterPro" id="IPR037522">
    <property type="entry name" value="HD_GYP_dom"/>
</dbReference>
<dbReference type="GO" id="GO:0016787">
    <property type="term" value="F:hydrolase activity"/>
    <property type="evidence" value="ECO:0007669"/>
    <property type="project" value="UniProtKB-KW"/>
</dbReference>
<dbReference type="SMART" id="SM00267">
    <property type="entry name" value="GGDEF"/>
    <property type="match status" value="1"/>
</dbReference>
<proteinExistence type="predicted"/>
<dbReference type="InterPro" id="IPR000160">
    <property type="entry name" value="GGDEF_dom"/>
</dbReference>
<sequence length="1005" mass="112457">MNIKKEFFGLTAKKTIKYFPYAVRLGNQVRLMAEYLEYACASSNSRDSYQAGREAADKAVNQITKFKPTLVVVFASVRHELERALAGVQNITGNVPMVGCSSAGEYCGKLIGGTVTVIMLASPHLEIKVGLGKRVSADYTTAVCEMINSAQAAEFFNSYNEICGDADLNEFTKKPFALFFMPGPEQGKPFYGKEIIDLIRKRTMSSLPIAGGCASAESGWENSYLFCNGKVYTDCIVGVFVKTHLKFGIATVHHYLPKEMKLIVTKSNGQELLELNGRPAADYFADCLGIDFGELTRSVDSYLFNYPFGLKDFTGYYYLVPGMAITPEHGIRCLSTIEEGTVLHIMEPSSEMLLQSAEDFLRKAVLRGKIMNPKAGLVFSSVHRVNSLRELIPLAIRKIYKSINKPFCFTGFCSNGEIGLTGEGVASFFNMSLSGLVFGDELNEAAQIAQKNMELCRELSETAQKNQELYKELSIVHELGNLLNSSLKLGFVINKAVQMVARLMKAEGCILFLYDQENDTVKTVSYFGLAELPKDFDLKNTLAYQALKQEKKLLIKNVSVFPHLCPLLREYIGAESAIISPIIVKKQKIGIIAVYSKQENFYDDKDLEFLHTLANQIGIAVVNADLYERTELLACTDGLTGMYDHTYFLTTLERLLVKAEEKGDPLSLIMVDLDDFKYYNDKYGHTVGDLILKTTAQILRENVRSDDIIARYGGDEFAVILVNAGPKKAARIAERISKHIANEPFSDPETVNVFYVTASVGIATYPFDASNSKELIDVADKAMYLTKRTTKAKTSSYLAEFEELEAQLTPSEKALLDTIKLLIQMLDSRDRYTWEHCRQVARYVTLMAEKLGLSKETVSKLKLAGYLHDMGKIHVKPEVLNKPGWLAEHEMETVKLHPVVGANLLSPIKGFREIRDIIYYHHEWFNGKGYPEGLKGEQIPLGSRILAIADGFDAMTSNRPYRKARTFEWAVEELKKQSGCQYDPALVQLFLELLEEEGRATQNRP</sequence>
<dbReference type="Gene3D" id="3.30.70.270">
    <property type="match status" value="1"/>
</dbReference>
<dbReference type="SUPFAM" id="SSF55781">
    <property type="entry name" value="GAF domain-like"/>
    <property type="match status" value="1"/>
</dbReference>
<dbReference type="Pfam" id="PF08495">
    <property type="entry name" value="FIST"/>
    <property type="match status" value="1"/>
</dbReference>
<dbReference type="InterPro" id="IPR013702">
    <property type="entry name" value="FIST_domain_N"/>
</dbReference>
<organism evidence="3 4">
    <name type="scientific">Thermincola ferriacetica</name>
    <dbReference type="NCBI Taxonomy" id="281456"/>
    <lineage>
        <taxon>Bacteria</taxon>
        <taxon>Bacillati</taxon>
        <taxon>Bacillota</taxon>
        <taxon>Clostridia</taxon>
        <taxon>Eubacteriales</taxon>
        <taxon>Thermincolaceae</taxon>
        <taxon>Thermincola</taxon>
    </lineage>
</organism>
<dbReference type="InterPro" id="IPR029787">
    <property type="entry name" value="Nucleotide_cyclase"/>
</dbReference>
<comment type="caution">
    <text evidence="3">The sequence shown here is derived from an EMBL/GenBank/DDBJ whole genome shotgun (WGS) entry which is preliminary data.</text>
</comment>
<dbReference type="SUPFAM" id="SSF55073">
    <property type="entry name" value="Nucleotide cyclase"/>
    <property type="match status" value="1"/>
</dbReference>
<reference evidence="4" key="1">
    <citation type="submission" date="2015-07" db="EMBL/GenBank/DDBJ databases">
        <title>Complete Genome of Thermincola ferriacetica strain Z-0001T.</title>
        <authorList>
            <person name="Lusk B."/>
            <person name="Badalamenti J.P."/>
            <person name="Parameswaran P."/>
            <person name="Bond D.R."/>
            <person name="Torres C.I."/>
        </authorList>
    </citation>
    <scope>NUCLEOTIDE SEQUENCE [LARGE SCALE GENOMIC DNA]</scope>
    <source>
        <strain evidence="4">Z-0001</strain>
    </source>
</reference>
<dbReference type="SUPFAM" id="SSF109604">
    <property type="entry name" value="HD-domain/PDEase-like"/>
    <property type="match status" value="1"/>
</dbReference>
<dbReference type="EMBL" id="LGTE01000001">
    <property type="protein sequence ID" value="KNZ70946.1"/>
    <property type="molecule type" value="Genomic_DNA"/>
</dbReference>
<dbReference type="InterPro" id="IPR029016">
    <property type="entry name" value="GAF-like_dom_sf"/>
</dbReference>
<feature type="domain" description="GGDEF" evidence="1">
    <location>
        <begin position="664"/>
        <end position="799"/>
    </location>
</feature>
<dbReference type="Proteomes" id="UP000037175">
    <property type="component" value="Unassembled WGS sequence"/>
</dbReference>
<dbReference type="Pfam" id="PF13185">
    <property type="entry name" value="GAF_2"/>
    <property type="match status" value="1"/>
</dbReference>
<dbReference type="PANTHER" id="PTHR43155">
    <property type="entry name" value="CYCLIC DI-GMP PHOSPHODIESTERASE PA4108-RELATED"/>
    <property type="match status" value="1"/>
</dbReference>
<dbReference type="InterPro" id="IPR006675">
    <property type="entry name" value="HDIG_dom"/>
</dbReference>
<dbReference type="Gene3D" id="3.30.450.40">
    <property type="match status" value="1"/>
</dbReference>
<dbReference type="Pfam" id="PF13487">
    <property type="entry name" value="HD_5"/>
    <property type="match status" value="1"/>
</dbReference>
<protein>
    <submittedName>
        <fullName evidence="3">Diguanylate cyclase and metal dependent phosphohydrolase</fullName>
    </submittedName>
</protein>
<dbReference type="NCBIfam" id="TIGR00277">
    <property type="entry name" value="HDIG"/>
    <property type="match status" value="1"/>
</dbReference>
<dbReference type="NCBIfam" id="TIGR00254">
    <property type="entry name" value="GGDEF"/>
    <property type="match status" value="1"/>
</dbReference>
<dbReference type="PANTHER" id="PTHR43155:SF2">
    <property type="entry name" value="CYCLIC DI-GMP PHOSPHODIESTERASE PA4108"/>
    <property type="match status" value="1"/>
</dbReference>